<protein>
    <recommendedName>
        <fullName evidence="7">ACT domain-containing protein</fullName>
    </recommendedName>
</protein>
<evidence type="ECO:0000256" key="1">
    <source>
        <dbReference type="ARBA" id="ARBA00022737"/>
    </source>
</evidence>
<dbReference type="Pfam" id="PF24931">
    <property type="entry name" value="ACT_ACR9_3rd"/>
    <property type="match status" value="1"/>
</dbReference>
<dbReference type="EMBL" id="CAUYUE010000010">
    <property type="protein sequence ID" value="CAK0784176.1"/>
    <property type="molecule type" value="Genomic_DNA"/>
</dbReference>
<dbReference type="Proteomes" id="UP001314263">
    <property type="component" value="Unassembled WGS sequence"/>
</dbReference>
<dbReference type="InterPro" id="IPR040217">
    <property type="entry name" value="ACR1-12"/>
</dbReference>
<organism evidence="5 6">
    <name type="scientific">Coccomyxa viridis</name>
    <dbReference type="NCBI Taxonomy" id="1274662"/>
    <lineage>
        <taxon>Eukaryota</taxon>
        <taxon>Viridiplantae</taxon>
        <taxon>Chlorophyta</taxon>
        <taxon>core chlorophytes</taxon>
        <taxon>Trebouxiophyceae</taxon>
        <taxon>Trebouxiophyceae incertae sedis</taxon>
        <taxon>Coccomyxaceae</taxon>
        <taxon>Coccomyxa</taxon>
    </lineage>
</organism>
<dbReference type="Pfam" id="PF24914">
    <property type="entry name" value="ACR10_N"/>
    <property type="match status" value="1"/>
</dbReference>
<evidence type="ECO:0000259" key="4">
    <source>
        <dbReference type="Pfam" id="PF24926"/>
    </source>
</evidence>
<keyword evidence="6" id="KW-1185">Reference proteome</keyword>
<feature type="compositionally biased region" description="Low complexity" evidence="2">
    <location>
        <begin position="522"/>
        <end position="531"/>
    </location>
</feature>
<feature type="compositionally biased region" description="Polar residues" evidence="2">
    <location>
        <begin position="256"/>
        <end position="269"/>
    </location>
</feature>
<feature type="region of interest" description="Disordered" evidence="2">
    <location>
        <begin position="1"/>
        <end position="40"/>
    </location>
</feature>
<dbReference type="InterPro" id="IPR056805">
    <property type="entry name" value="ACT_ACR9/10_C"/>
</dbReference>
<dbReference type="AlphaFoldDB" id="A0AAV1IBR7"/>
<dbReference type="PANTHER" id="PTHR31096">
    <property type="entry name" value="ACT DOMAIN-CONTAINING PROTEIN ACR4-RELATED"/>
    <property type="match status" value="1"/>
</dbReference>
<sequence length="549" mass="61193">MTQVAQAPAYGGLRQSSFDRPRTSSQDEEEVVSVKPYQGGHEERDREVRISCPDATGLGCDIARLLLDFGLRIMDGDVSTDGRWCFMIFKVTLGQAMRPHWALLRRRLEAICPSTHGDHSMWRYTSRTRDTQHPFLLQVTSYDRRGFLHDLMNTLWEADVVVFKAHITTGPGGKVLDMFWIYDNRCELPENHRVLQITELVRDCLQQRDANCTILPAPPETCDQDATATILQRRACKDATSVLPLRKILSNKRSGKSGSLSSAEVTSASDDFGTPETVQVTIDNCTSSNYSVVSIVCKDRKGLIYDLMRTLKDIHVRVAYAKIKVAGDVAETDLFVEEADGRRVKESRMKRAQSTPHAMALATRQASVEPFGSLHGHNGYGALMEEQKLKNREIEAELMERIRAAVLLPVRIDVKDVYDETCTELRVTAALDSGGRGRPRVTYDVTAALANMGLYVFMADVYMEAQCSAEDTPPQELHRFLVHCPDGGRLESLSQKRAVYDAVRAQLTGTAAGMPARDRDASQSPSQSNAAPPIPKSLIDTLAKWKWSA</sequence>
<reference evidence="5 6" key="1">
    <citation type="submission" date="2023-10" db="EMBL/GenBank/DDBJ databases">
        <authorList>
            <person name="Maclean D."/>
            <person name="Macfadyen A."/>
        </authorList>
    </citation>
    <scope>NUCLEOTIDE SEQUENCE [LARGE SCALE GENOMIC DNA]</scope>
</reference>
<feature type="region of interest" description="Disordered" evidence="2">
    <location>
        <begin position="252"/>
        <end position="271"/>
    </location>
</feature>
<dbReference type="SUPFAM" id="SSF55021">
    <property type="entry name" value="ACT-like"/>
    <property type="match status" value="2"/>
</dbReference>
<proteinExistence type="predicted"/>
<keyword evidence="1" id="KW-0677">Repeat</keyword>
<evidence type="ECO:0000313" key="6">
    <source>
        <dbReference type="Proteomes" id="UP001314263"/>
    </source>
</evidence>
<name>A0AAV1IBR7_9CHLO</name>
<evidence type="ECO:0000259" key="3">
    <source>
        <dbReference type="Pfam" id="PF24914"/>
    </source>
</evidence>
<evidence type="ECO:0008006" key="7">
    <source>
        <dbReference type="Google" id="ProtNLM"/>
    </source>
</evidence>
<evidence type="ECO:0000313" key="5">
    <source>
        <dbReference type="EMBL" id="CAK0784176.1"/>
    </source>
</evidence>
<dbReference type="PANTHER" id="PTHR31096:SF65">
    <property type="entry name" value="ACT DOMAIN-CONTAINING PROTEIN ACR9"/>
    <property type="match status" value="1"/>
</dbReference>
<dbReference type="InterPro" id="IPR056816">
    <property type="entry name" value="ACR2/9/10_N"/>
</dbReference>
<feature type="domain" description="ACT" evidence="3">
    <location>
        <begin position="41"/>
        <end position="113"/>
    </location>
</feature>
<accession>A0AAV1IBR7</accession>
<gene>
    <name evidence="5" type="ORF">CVIRNUC_007379</name>
</gene>
<dbReference type="Pfam" id="PF24926">
    <property type="entry name" value="ACT_ACR9_C"/>
    <property type="match status" value="1"/>
</dbReference>
<evidence type="ECO:0000256" key="2">
    <source>
        <dbReference type="SAM" id="MobiDB-lite"/>
    </source>
</evidence>
<feature type="region of interest" description="Disordered" evidence="2">
    <location>
        <begin position="511"/>
        <end position="537"/>
    </location>
</feature>
<dbReference type="InterPro" id="IPR045865">
    <property type="entry name" value="ACT-like_dom_sf"/>
</dbReference>
<comment type="caution">
    <text evidence="5">The sequence shown here is derived from an EMBL/GenBank/DDBJ whole genome shotgun (WGS) entry which is preliminary data.</text>
</comment>
<feature type="domain" description="ACT" evidence="4">
    <location>
        <begin position="423"/>
        <end position="509"/>
    </location>
</feature>